<feature type="transmembrane region" description="Helical" evidence="2">
    <location>
        <begin position="772"/>
        <end position="790"/>
    </location>
</feature>
<dbReference type="OrthoDB" id="900814at2"/>
<sequence>MKKILFFFLLMKSAALFAQQEPVTFHTITTADGLNDGWVNAICQDKYGYMWFASAGALNRYNGRTIRRFTYDRKDSTSPPASVCNTMAKGVDGRLWLSFWNEMAEFDYSSFSFRKIKKAEGFNVNTIIPVAADRLILVSRSGLRCYNPLADRFEELSNDAASNQLLKTAKAYSGFLKNDELYIGVNGGYIVYNSKTKTASFREVKELRGKAIDKITVTTSDDVWIGSHEEFRLLRIDGITGKTEVLDHLLIKDQGTVKSLVNGMIEDESHTIWIATNLNSLLCYNPATKNLVHHNYNPSDKNSVLSNMLFSIFVGNDKKIWLGYDVGVNYVNQQKNVFSIGYPFGQNNPHALTRGMEEDHEGNLWFTTGNGISMYNVKTGKYSSWQNQPGKPDAIYFNSVRAIAEDANHDIWVPTGKGVNRLNRSTGKMDFLNIKDSIPEAFYFSLNKTSDGTLWFGTRDYDGLYYYKPSEKKFHGIAGHPVLGKYKGYAVRYTFEDSKKRLWFGYNGSGLLMYDPATGKTKYWNSTDKTEQTITSNVIVSINEDRDGKIWVSTFNGISCIDLEKNECTSYTDKNGLPSNIVGGIAVDDSNRVWFGTAAGLVMLEKSRRYFTLIGAEAGLPITDFTEHAALKLRNGKIIMPSRRGYVLFDPLQYKADSSVANCFIADVRINGDQQIPMRLINNNQLLQLNYNENFFSIDLEAVSFNDQLWYAYRLDGLEKEWHYTQNPKVVYTNLSGGNYTFRYKASSNINNWNGEEKTLHIHIATIFYKTWWFRTITLLLIAATIFLFYRFRMNKQKQILNLETKAESLEKEKTLVQYESLKQHLNPHFLFNSLTSLRSLIKTDAKTATSFLDGMSKVYRYVLKSGEQELVRLQDELEFVETFVKLQKIRFKEGLDVHVKVPDAHFNKYIAPVTLQNLVENAIKHNTADKDSPLLINIFIEDDYVIVRNNLQLYRIVETSNKKGLASLQTLYRYYSDKPVVINEDEHFFTVKIPLL</sequence>
<feature type="domain" description="Signal transduction histidine kinase internal region" evidence="4">
    <location>
        <begin position="818"/>
        <end position="894"/>
    </location>
</feature>
<name>A0A4Q1CJI1_9BACT</name>
<evidence type="ECO:0000256" key="1">
    <source>
        <dbReference type="SAM" id="Coils"/>
    </source>
</evidence>
<dbReference type="Gene3D" id="2.60.40.10">
    <property type="entry name" value="Immunoglobulins"/>
    <property type="match status" value="1"/>
</dbReference>
<dbReference type="Pfam" id="PF07494">
    <property type="entry name" value="Reg_prop"/>
    <property type="match status" value="2"/>
</dbReference>
<dbReference type="Pfam" id="PF07495">
    <property type="entry name" value="Y_Y_Y"/>
    <property type="match status" value="1"/>
</dbReference>
<evidence type="ECO:0008006" key="8">
    <source>
        <dbReference type="Google" id="ProtNLM"/>
    </source>
</evidence>
<dbReference type="InterPro" id="IPR010559">
    <property type="entry name" value="Sig_transdc_His_kin_internal"/>
</dbReference>
<dbReference type="GO" id="GO:0016020">
    <property type="term" value="C:membrane"/>
    <property type="evidence" value="ECO:0007669"/>
    <property type="project" value="InterPro"/>
</dbReference>
<dbReference type="SUPFAM" id="SSF63829">
    <property type="entry name" value="Calcium-dependent phosphotriesterase"/>
    <property type="match status" value="3"/>
</dbReference>
<dbReference type="Proteomes" id="UP000290204">
    <property type="component" value="Unassembled WGS sequence"/>
</dbReference>
<dbReference type="InterPro" id="IPR011123">
    <property type="entry name" value="Y_Y_Y"/>
</dbReference>
<dbReference type="PANTHER" id="PTHR34220">
    <property type="entry name" value="SENSOR HISTIDINE KINASE YPDA"/>
    <property type="match status" value="1"/>
</dbReference>
<dbReference type="GO" id="GO:0000155">
    <property type="term" value="F:phosphorelay sensor kinase activity"/>
    <property type="evidence" value="ECO:0007669"/>
    <property type="project" value="InterPro"/>
</dbReference>
<keyword evidence="7" id="KW-1185">Reference proteome</keyword>
<dbReference type="RefSeq" id="WP_129130489.1">
    <property type="nucleotide sequence ID" value="NZ_SDHW01000002.1"/>
</dbReference>
<evidence type="ECO:0000313" key="6">
    <source>
        <dbReference type="EMBL" id="RXK60528.1"/>
    </source>
</evidence>
<dbReference type="AlphaFoldDB" id="A0A4Q1CJI1"/>
<dbReference type="Gene3D" id="2.130.10.10">
    <property type="entry name" value="YVTN repeat-like/Quinoprotein amine dehydrogenase"/>
    <property type="match status" value="2"/>
</dbReference>
<keyword evidence="1" id="KW-0175">Coiled coil</keyword>
<dbReference type="PANTHER" id="PTHR34220:SF7">
    <property type="entry name" value="SENSOR HISTIDINE KINASE YPDA"/>
    <property type="match status" value="1"/>
</dbReference>
<keyword evidence="3" id="KW-0732">Signal</keyword>
<feature type="chain" id="PRO_5020537602" description="Histidine kinase" evidence="3">
    <location>
        <begin position="19"/>
        <end position="997"/>
    </location>
</feature>
<evidence type="ECO:0000256" key="2">
    <source>
        <dbReference type="SAM" id="Phobius"/>
    </source>
</evidence>
<dbReference type="InterPro" id="IPR015943">
    <property type="entry name" value="WD40/YVTN_repeat-like_dom_sf"/>
</dbReference>
<dbReference type="Pfam" id="PF06580">
    <property type="entry name" value="His_kinase"/>
    <property type="match status" value="1"/>
</dbReference>
<evidence type="ECO:0000313" key="7">
    <source>
        <dbReference type="Proteomes" id="UP000290204"/>
    </source>
</evidence>
<feature type="coiled-coil region" evidence="1">
    <location>
        <begin position="793"/>
        <end position="820"/>
    </location>
</feature>
<keyword evidence="2" id="KW-0472">Membrane</keyword>
<accession>A0A4Q1CJI1</accession>
<dbReference type="InterPro" id="IPR050640">
    <property type="entry name" value="Bact_2-comp_sensor_kinase"/>
</dbReference>
<gene>
    <name evidence="6" type="ORF">ESA94_08650</name>
</gene>
<reference evidence="6 7" key="1">
    <citation type="submission" date="2019-01" db="EMBL/GenBank/DDBJ databases">
        <title>Lacibacter sp. strain TTM-7.</title>
        <authorList>
            <person name="Chen W.-M."/>
        </authorList>
    </citation>
    <scope>NUCLEOTIDE SEQUENCE [LARGE SCALE GENOMIC DNA]</scope>
    <source>
        <strain evidence="6 7">TTM-7</strain>
    </source>
</reference>
<feature type="domain" description="Two component regulator three Y" evidence="5">
    <location>
        <begin position="706"/>
        <end position="764"/>
    </location>
</feature>
<evidence type="ECO:0000256" key="3">
    <source>
        <dbReference type="SAM" id="SignalP"/>
    </source>
</evidence>
<dbReference type="InterPro" id="IPR011110">
    <property type="entry name" value="Reg_prop"/>
</dbReference>
<evidence type="ECO:0000259" key="5">
    <source>
        <dbReference type="Pfam" id="PF07495"/>
    </source>
</evidence>
<evidence type="ECO:0000259" key="4">
    <source>
        <dbReference type="Pfam" id="PF06580"/>
    </source>
</evidence>
<dbReference type="EMBL" id="SDHW01000002">
    <property type="protein sequence ID" value="RXK60528.1"/>
    <property type="molecule type" value="Genomic_DNA"/>
</dbReference>
<organism evidence="6 7">
    <name type="scientific">Lacibacter luteus</name>
    <dbReference type="NCBI Taxonomy" id="2508719"/>
    <lineage>
        <taxon>Bacteria</taxon>
        <taxon>Pseudomonadati</taxon>
        <taxon>Bacteroidota</taxon>
        <taxon>Chitinophagia</taxon>
        <taxon>Chitinophagales</taxon>
        <taxon>Chitinophagaceae</taxon>
        <taxon>Lacibacter</taxon>
    </lineage>
</organism>
<proteinExistence type="predicted"/>
<keyword evidence="2" id="KW-0812">Transmembrane</keyword>
<feature type="signal peptide" evidence="3">
    <location>
        <begin position="1"/>
        <end position="18"/>
    </location>
</feature>
<dbReference type="InterPro" id="IPR013783">
    <property type="entry name" value="Ig-like_fold"/>
</dbReference>
<protein>
    <recommendedName>
        <fullName evidence="8">Histidine kinase</fullName>
    </recommendedName>
</protein>
<keyword evidence="2" id="KW-1133">Transmembrane helix</keyword>
<comment type="caution">
    <text evidence="6">The sequence shown here is derived from an EMBL/GenBank/DDBJ whole genome shotgun (WGS) entry which is preliminary data.</text>
</comment>